<feature type="transmembrane region" description="Helical" evidence="1">
    <location>
        <begin position="423"/>
        <end position="442"/>
    </location>
</feature>
<comment type="caution">
    <text evidence="2">The sequence shown here is derived from an EMBL/GenBank/DDBJ whole genome shotgun (WGS) entry which is preliminary data.</text>
</comment>
<dbReference type="Pfam" id="PF16933">
    <property type="entry name" value="PelG"/>
    <property type="match status" value="1"/>
</dbReference>
<sequence length="458" mass="52795">MAGIGFELRKILKKNKISSLFEAYGYAAILSAGGWVISILAIILVGLINISIYGNSADIIKFQVSVTYLISLSLILSGFHQLVFTRFVADRIYEGKEEEIVPNFFGILTLNTALSLLFSIIYIYLFLKDVKNIYFVTTFLFSLILLSNLWIINILAISVKKYRYVVLSYFFSYLLIIVFSYFIGYFGLAYLLISFFLGNLILFILLLYLILKNYQFFEVLSFDFIKAYKQYFPLALAGFFFNLGIWADEYIFWYSPLTGEDIIGKIRSSVVYDLPLFLAYLSIIPGMAVFFLRLEADFAEYYEKYFKGVVEGATLETLVRFKEQMIDIVRISIKEAIVLQGIFNIILYITAPLIFSIFNLPSAAIPLFYIDMIATQLQLLVMNILAILFYLDRRYETLIITIIMAVFNIILPIITIILGPYYYGYGTALAMLIASTIGLIYLDKVMRRLEYETFMLQR</sequence>
<feature type="transmembrane region" description="Helical" evidence="1">
    <location>
        <begin position="398"/>
        <end position="417"/>
    </location>
</feature>
<feature type="transmembrane region" description="Helical" evidence="1">
    <location>
        <begin position="274"/>
        <end position="294"/>
    </location>
</feature>
<feature type="transmembrane region" description="Helical" evidence="1">
    <location>
        <begin position="68"/>
        <end position="89"/>
    </location>
</feature>
<feature type="transmembrane region" description="Helical" evidence="1">
    <location>
        <begin position="231"/>
        <end position="254"/>
    </location>
</feature>
<protein>
    <submittedName>
        <fullName evidence="2">Putative membrane protein</fullName>
    </submittedName>
</protein>
<feature type="transmembrane region" description="Helical" evidence="1">
    <location>
        <begin position="364"/>
        <end position="391"/>
    </location>
</feature>
<evidence type="ECO:0000313" key="3">
    <source>
        <dbReference type="Proteomes" id="UP000280842"/>
    </source>
</evidence>
<gene>
    <name evidence="2" type="ORF">CLV39_0281</name>
</gene>
<keyword evidence="3" id="KW-1185">Reference proteome</keyword>
<organism evidence="2 3">
    <name type="scientific">Hydrogenothermus marinus</name>
    <dbReference type="NCBI Taxonomy" id="133270"/>
    <lineage>
        <taxon>Bacteria</taxon>
        <taxon>Pseudomonadati</taxon>
        <taxon>Aquificota</taxon>
        <taxon>Aquificia</taxon>
        <taxon>Aquificales</taxon>
        <taxon>Hydrogenothermaceae</taxon>
        <taxon>Hydrogenothermus</taxon>
    </lineage>
</organism>
<keyword evidence="1" id="KW-1133">Transmembrane helix</keyword>
<reference evidence="2 3" key="1">
    <citation type="submission" date="2018-10" db="EMBL/GenBank/DDBJ databases">
        <title>Genomic Encyclopedia of Archaeal and Bacterial Type Strains, Phase II (KMG-II): from individual species to whole genera.</title>
        <authorList>
            <person name="Goeker M."/>
        </authorList>
    </citation>
    <scope>NUCLEOTIDE SEQUENCE [LARGE SCALE GENOMIC DNA]</scope>
    <source>
        <strain evidence="2 3">VM1</strain>
    </source>
</reference>
<dbReference type="Proteomes" id="UP000280842">
    <property type="component" value="Unassembled WGS sequence"/>
</dbReference>
<feature type="transmembrane region" description="Helical" evidence="1">
    <location>
        <begin position="133"/>
        <end position="152"/>
    </location>
</feature>
<evidence type="ECO:0000313" key="2">
    <source>
        <dbReference type="EMBL" id="RMA97661.1"/>
    </source>
</evidence>
<evidence type="ECO:0000256" key="1">
    <source>
        <dbReference type="SAM" id="Phobius"/>
    </source>
</evidence>
<keyword evidence="1" id="KW-0472">Membrane</keyword>
<feature type="transmembrane region" description="Helical" evidence="1">
    <location>
        <begin position="21"/>
        <end position="48"/>
    </location>
</feature>
<name>A0A3M0BKA8_9AQUI</name>
<feature type="transmembrane region" description="Helical" evidence="1">
    <location>
        <begin position="101"/>
        <end position="127"/>
    </location>
</feature>
<feature type="transmembrane region" description="Helical" evidence="1">
    <location>
        <begin position="189"/>
        <end position="211"/>
    </location>
</feature>
<accession>A0A3M0BKA8</accession>
<proteinExistence type="predicted"/>
<dbReference type="EMBL" id="REFO01000010">
    <property type="protein sequence ID" value="RMA97661.1"/>
    <property type="molecule type" value="Genomic_DNA"/>
</dbReference>
<feature type="transmembrane region" description="Helical" evidence="1">
    <location>
        <begin position="164"/>
        <end position="183"/>
    </location>
</feature>
<dbReference type="RefSeq" id="WP_170145577.1">
    <property type="nucleotide sequence ID" value="NZ_REFO01000010.1"/>
</dbReference>
<dbReference type="AlphaFoldDB" id="A0A3M0BKA8"/>
<dbReference type="InterPro" id="IPR031617">
    <property type="entry name" value="PelG"/>
</dbReference>
<feature type="transmembrane region" description="Helical" evidence="1">
    <location>
        <begin position="337"/>
        <end position="358"/>
    </location>
</feature>
<keyword evidence="1" id="KW-0812">Transmembrane</keyword>